<dbReference type="GO" id="GO:0004739">
    <property type="term" value="F:pyruvate dehydrogenase (acetyl-transferring) activity"/>
    <property type="evidence" value="ECO:0007669"/>
    <property type="project" value="TreeGrafter"/>
</dbReference>
<dbReference type="CDD" id="cd02000">
    <property type="entry name" value="TPP_E1_PDC_ADC_BCADC"/>
    <property type="match status" value="1"/>
</dbReference>
<keyword evidence="3" id="KW-0786">Thiamine pyrophosphate</keyword>
<dbReference type="Pfam" id="PF00676">
    <property type="entry name" value="E1_dh"/>
    <property type="match status" value="1"/>
</dbReference>
<dbReference type="InterPro" id="IPR029061">
    <property type="entry name" value="THDP-binding"/>
</dbReference>
<name>A0A382SMF9_9ZZZZ</name>
<dbReference type="InterPro" id="IPR050642">
    <property type="entry name" value="PDH_E1_Alpha_Subunit"/>
</dbReference>
<keyword evidence="2" id="KW-0560">Oxidoreductase</keyword>
<dbReference type="SUPFAM" id="SSF52518">
    <property type="entry name" value="Thiamin diphosphate-binding fold (THDP-binding)"/>
    <property type="match status" value="1"/>
</dbReference>
<dbReference type="InterPro" id="IPR001017">
    <property type="entry name" value="DH_E1"/>
</dbReference>
<feature type="non-terminal residue" evidence="5">
    <location>
        <position position="257"/>
    </location>
</feature>
<dbReference type="PANTHER" id="PTHR11516">
    <property type="entry name" value="PYRUVATE DEHYDROGENASE E1 COMPONENT, ALPHA SUBUNIT BACTERIAL AND ORGANELLAR"/>
    <property type="match status" value="1"/>
</dbReference>
<evidence type="ECO:0000256" key="2">
    <source>
        <dbReference type="ARBA" id="ARBA00023002"/>
    </source>
</evidence>
<protein>
    <recommendedName>
        <fullName evidence="4">Dehydrogenase E1 component domain-containing protein</fullName>
    </recommendedName>
</protein>
<evidence type="ECO:0000313" key="5">
    <source>
        <dbReference type="EMBL" id="SVD10397.1"/>
    </source>
</evidence>
<comment type="cofactor">
    <cofactor evidence="1">
        <name>thiamine diphosphate</name>
        <dbReference type="ChEBI" id="CHEBI:58937"/>
    </cofactor>
</comment>
<dbReference type="GO" id="GO:0006086">
    <property type="term" value="P:pyruvate decarboxylation to acetyl-CoA"/>
    <property type="evidence" value="ECO:0007669"/>
    <property type="project" value="TreeGrafter"/>
</dbReference>
<dbReference type="PANTHER" id="PTHR11516:SF60">
    <property type="entry name" value="PYRUVATE DEHYDROGENASE E1 COMPONENT SUBUNIT ALPHA"/>
    <property type="match status" value="1"/>
</dbReference>
<evidence type="ECO:0000256" key="3">
    <source>
        <dbReference type="ARBA" id="ARBA00023052"/>
    </source>
</evidence>
<dbReference type="Gene3D" id="3.40.50.970">
    <property type="match status" value="1"/>
</dbReference>
<sequence length="257" mass="28408">MAIKTTAKATKAIQKELLFKMKFIRVVEETIAERYNEQKMRCPTHLCTGQEAVAAVAGTVLRKDDFAVSSHRAHGHYLGKGGSLKRMIAEIYGKETGCSHGKGGSMHLIDQEVGFMGSTAIVGGTIPIGVGLGLSIQLKNTDRVSCVFLGDGSVEGGVFYESVNFAVLRKFPVLFLCENNLYSVYSPLQVRQPKGREIYKMVEGLGMSSQHDDGNDVELVYEMIRKSVDQIRGGSGPQFLEFETYRWREHCGPNFDN</sequence>
<reference evidence="5" key="1">
    <citation type="submission" date="2018-05" db="EMBL/GenBank/DDBJ databases">
        <authorList>
            <person name="Lanie J.A."/>
            <person name="Ng W.-L."/>
            <person name="Kazmierczak K.M."/>
            <person name="Andrzejewski T.M."/>
            <person name="Davidsen T.M."/>
            <person name="Wayne K.J."/>
            <person name="Tettelin H."/>
            <person name="Glass J.I."/>
            <person name="Rusch D."/>
            <person name="Podicherti R."/>
            <person name="Tsui H.-C.T."/>
            <person name="Winkler M.E."/>
        </authorList>
    </citation>
    <scope>NUCLEOTIDE SEQUENCE</scope>
</reference>
<dbReference type="EMBL" id="UINC01129775">
    <property type="protein sequence ID" value="SVD10397.1"/>
    <property type="molecule type" value="Genomic_DNA"/>
</dbReference>
<dbReference type="AlphaFoldDB" id="A0A382SMF9"/>
<accession>A0A382SMF9</accession>
<evidence type="ECO:0000256" key="1">
    <source>
        <dbReference type="ARBA" id="ARBA00001964"/>
    </source>
</evidence>
<proteinExistence type="predicted"/>
<gene>
    <name evidence="5" type="ORF">METZ01_LOCUS363251</name>
</gene>
<evidence type="ECO:0000259" key="4">
    <source>
        <dbReference type="Pfam" id="PF00676"/>
    </source>
</evidence>
<organism evidence="5">
    <name type="scientific">marine metagenome</name>
    <dbReference type="NCBI Taxonomy" id="408172"/>
    <lineage>
        <taxon>unclassified sequences</taxon>
        <taxon>metagenomes</taxon>
        <taxon>ecological metagenomes</taxon>
    </lineage>
</organism>
<feature type="domain" description="Dehydrogenase E1 component" evidence="4">
    <location>
        <begin position="20"/>
        <end position="250"/>
    </location>
</feature>